<comment type="caution">
    <text evidence="3">The sequence shown here is derived from an EMBL/GenBank/DDBJ whole genome shotgun (WGS) entry which is preliminary data.</text>
</comment>
<accession>A0A7W7Q1I5</accession>
<dbReference type="PANTHER" id="PTHR43433:SF5">
    <property type="entry name" value="AB HYDROLASE-1 DOMAIN-CONTAINING PROTEIN"/>
    <property type="match status" value="1"/>
</dbReference>
<reference evidence="3 4" key="1">
    <citation type="submission" date="2020-08" db="EMBL/GenBank/DDBJ databases">
        <title>Genomic Encyclopedia of Type Strains, Phase III (KMG-III): the genomes of soil and plant-associated and newly described type strains.</title>
        <authorList>
            <person name="Whitman W."/>
        </authorList>
    </citation>
    <scope>NUCLEOTIDE SEQUENCE [LARGE SCALE GENOMIC DNA]</scope>
    <source>
        <strain evidence="3 4">CECT 8960</strain>
    </source>
</reference>
<dbReference type="PANTHER" id="PTHR43433">
    <property type="entry name" value="HYDROLASE, ALPHA/BETA FOLD FAMILY PROTEIN"/>
    <property type="match status" value="1"/>
</dbReference>
<dbReference type="InterPro" id="IPR029058">
    <property type="entry name" value="AB_hydrolase_fold"/>
</dbReference>
<evidence type="ECO:0000256" key="1">
    <source>
        <dbReference type="SAM" id="MobiDB-lite"/>
    </source>
</evidence>
<feature type="region of interest" description="Disordered" evidence="1">
    <location>
        <begin position="209"/>
        <end position="235"/>
    </location>
</feature>
<dbReference type="AlphaFoldDB" id="A0A7W7Q1I5"/>
<dbReference type="Gene3D" id="3.40.50.1820">
    <property type="entry name" value="alpha/beta hydrolase"/>
    <property type="match status" value="1"/>
</dbReference>
<evidence type="ECO:0000313" key="3">
    <source>
        <dbReference type="EMBL" id="MBB4905227.1"/>
    </source>
</evidence>
<dbReference type="Pfam" id="PF00561">
    <property type="entry name" value="Abhydrolase_1"/>
    <property type="match status" value="1"/>
</dbReference>
<dbReference type="InterPro" id="IPR000073">
    <property type="entry name" value="AB_hydrolase_1"/>
</dbReference>
<gene>
    <name evidence="3" type="ORF">FHR82_001444</name>
</gene>
<organism evidence="3 4">
    <name type="scientific">Actinophytocola algeriensis</name>
    <dbReference type="NCBI Taxonomy" id="1768010"/>
    <lineage>
        <taxon>Bacteria</taxon>
        <taxon>Bacillati</taxon>
        <taxon>Actinomycetota</taxon>
        <taxon>Actinomycetes</taxon>
        <taxon>Pseudonocardiales</taxon>
        <taxon>Pseudonocardiaceae</taxon>
    </lineage>
</organism>
<dbReference type="GO" id="GO:0046503">
    <property type="term" value="P:glycerolipid catabolic process"/>
    <property type="evidence" value="ECO:0007669"/>
    <property type="project" value="TreeGrafter"/>
</dbReference>
<dbReference type="Proteomes" id="UP000520767">
    <property type="component" value="Unassembled WGS sequence"/>
</dbReference>
<evidence type="ECO:0000313" key="4">
    <source>
        <dbReference type="Proteomes" id="UP000520767"/>
    </source>
</evidence>
<dbReference type="GO" id="GO:0004806">
    <property type="term" value="F:triacylglycerol lipase activity"/>
    <property type="evidence" value="ECO:0007669"/>
    <property type="project" value="TreeGrafter"/>
</dbReference>
<evidence type="ECO:0000259" key="2">
    <source>
        <dbReference type="Pfam" id="PF00561"/>
    </source>
</evidence>
<proteinExistence type="predicted"/>
<protein>
    <submittedName>
        <fullName evidence="3">Pimeloyl-ACP methyl ester carboxylesterase</fullName>
    </submittedName>
</protein>
<name>A0A7W7Q1I5_9PSEU</name>
<keyword evidence="4" id="KW-1185">Reference proteome</keyword>
<dbReference type="InterPro" id="IPR050471">
    <property type="entry name" value="AB_hydrolase"/>
</dbReference>
<sequence>MMGEACGANHQDEQVVAVGRGISLAYEEIGAEDGEPLLLVAGLGQQLHSWPDAFCEVLAERGYRVVRFDNRDVGRSTHEDFRPAKFASMLVGRFPVGQYDLVDLAEDTVGLLDALGIESTHVVGVSMGGMIAQTVAARHPDRVRTLTSIMSTTGARRIGRPALSTLRLMGAAPPKTREAAIQRALMMFRHIGSHGFPMDEEWVSARAGRGWDRDPSSAGTGRQLGAIMKSGDRTPSLRSVAAPTLVIHGDRDRMVHPTGGAATVRAITGARLETITGMGHDLPKAAWPRLLDLIDDHARVTRSADARDTTAS</sequence>
<dbReference type="SUPFAM" id="SSF53474">
    <property type="entry name" value="alpha/beta-Hydrolases"/>
    <property type="match status" value="1"/>
</dbReference>
<dbReference type="EMBL" id="JACHJQ010000002">
    <property type="protein sequence ID" value="MBB4905227.1"/>
    <property type="molecule type" value="Genomic_DNA"/>
</dbReference>
<feature type="domain" description="AB hydrolase-1" evidence="2">
    <location>
        <begin position="36"/>
        <end position="281"/>
    </location>
</feature>